<dbReference type="CDD" id="cd00590">
    <property type="entry name" value="RRM_SF"/>
    <property type="match status" value="1"/>
</dbReference>
<evidence type="ECO:0000256" key="1">
    <source>
        <dbReference type="PROSITE-ProRule" id="PRU00176"/>
    </source>
</evidence>
<dbReference type="PANTHER" id="PTHR23054">
    <property type="entry name" value="TERNARY COMPLEX FACTOR MIP1, LEUCINE-ZIPPER-RELATED"/>
    <property type="match status" value="1"/>
</dbReference>
<dbReference type="SMART" id="SM00360">
    <property type="entry name" value="RRM"/>
    <property type="match status" value="1"/>
</dbReference>
<feature type="coiled-coil region" evidence="2">
    <location>
        <begin position="150"/>
        <end position="184"/>
    </location>
</feature>
<dbReference type="EMBL" id="VEPZ02001202">
    <property type="protein sequence ID" value="KAE8687588.1"/>
    <property type="molecule type" value="Genomic_DNA"/>
</dbReference>
<evidence type="ECO:0000256" key="2">
    <source>
        <dbReference type="SAM" id="Coils"/>
    </source>
</evidence>
<dbReference type="SUPFAM" id="SSF56219">
    <property type="entry name" value="DNase I-like"/>
    <property type="match status" value="1"/>
</dbReference>
<keyword evidence="6" id="KW-1185">Reference proteome</keyword>
<evidence type="ECO:0000313" key="5">
    <source>
        <dbReference type="EMBL" id="KAE8687588.1"/>
    </source>
</evidence>
<dbReference type="InterPro" id="IPR012677">
    <property type="entry name" value="Nucleotide-bd_a/b_plait_sf"/>
</dbReference>
<keyword evidence="1" id="KW-0694">RNA-binding</keyword>
<evidence type="ECO:0000313" key="6">
    <source>
        <dbReference type="Proteomes" id="UP000436088"/>
    </source>
</evidence>
<name>A0A6A2Z6U8_HIBSY</name>
<dbReference type="Pfam" id="PF04784">
    <property type="entry name" value="DUF547"/>
    <property type="match status" value="2"/>
</dbReference>
<dbReference type="InterPro" id="IPR036691">
    <property type="entry name" value="Endo/exonu/phosph_ase_sf"/>
</dbReference>
<dbReference type="InterPro" id="IPR035979">
    <property type="entry name" value="RBD_domain_sf"/>
</dbReference>
<organism evidence="5 6">
    <name type="scientific">Hibiscus syriacus</name>
    <name type="common">Rose of Sharon</name>
    <dbReference type="NCBI Taxonomy" id="106335"/>
    <lineage>
        <taxon>Eukaryota</taxon>
        <taxon>Viridiplantae</taxon>
        <taxon>Streptophyta</taxon>
        <taxon>Embryophyta</taxon>
        <taxon>Tracheophyta</taxon>
        <taxon>Spermatophyta</taxon>
        <taxon>Magnoliopsida</taxon>
        <taxon>eudicotyledons</taxon>
        <taxon>Gunneridae</taxon>
        <taxon>Pentapetalae</taxon>
        <taxon>rosids</taxon>
        <taxon>malvids</taxon>
        <taxon>Malvales</taxon>
        <taxon>Malvaceae</taxon>
        <taxon>Malvoideae</taxon>
        <taxon>Hibiscus</taxon>
    </lineage>
</organism>
<reference evidence="5" key="1">
    <citation type="submission" date="2019-09" db="EMBL/GenBank/DDBJ databases">
        <title>Draft genome information of white flower Hibiscus syriacus.</title>
        <authorList>
            <person name="Kim Y.-M."/>
        </authorList>
    </citation>
    <scope>NUCLEOTIDE SEQUENCE [LARGE SCALE GENOMIC DNA]</scope>
    <source>
        <strain evidence="5">YM2019G1</strain>
    </source>
</reference>
<dbReference type="Pfam" id="PF14389">
    <property type="entry name" value="Lzipper-MIP1"/>
    <property type="match status" value="1"/>
</dbReference>
<dbReference type="Proteomes" id="UP000436088">
    <property type="component" value="Unassembled WGS sequence"/>
</dbReference>
<evidence type="ECO:0000256" key="3">
    <source>
        <dbReference type="SAM" id="MobiDB-lite"/>
    </source>
</evidence>
<dbReference type="Pfam" id="PF00078">
    <property type="entry name" value="RVT_1"/>
    <property type="match status" value="1"/>
</dbReference>
<dbReference type="Pfam" id="PF00076">
    <property type="entry name" value="RRM_1"/>
    <property type="match status" value="1"/>
</dbReference>
<proteinExistence type="predicted"/>
<dbReference type="PROSITE" id="PS50102">
    <property type="entry name" value="RRM"/>
    <property type="match status" value="1"/>
</dbReference>
<dbReference type="Gene3D" id="3.30.70.330">
    <property type="match status" value="1"/>
</dbReference>
<feature type="region of interest" description="Disordered" evidence="3">
    <location>
        <begin position="769"/>
        <end position="788"/>
    </location>
</feature>
<dbReference type="SUPFAM" id="SSF56672">
    <property type="entry name" value="DNA/RNA polymerases"/>
    <property type="match status" value="1"/>
</dbReference>
<dbReference type="InterPro" id="IPR025757">
    <property type="entry name" value="MIP1_Leuzipper"/>
</dbReference>
<protein>
    <submittedName>
        <fullName evidence="5">Glucan endo-1,3-beta-glucosidase</fullName>
    </submittedName>
</protein>
<dbReference type="InterPro" id="IPR006869">
    <property type="entry name" value="DUF547"/>
</dbReference>
<dbReference type="InterPro" id="IPR000504">
    <property type="entry name" value="RRM_dom"/>
</dbReference>
<dbReference type="SUPFAM" id="SSF54928">
    <property type="entry name" value="RNA-binding domain, RBD"/>
    <property type="match status" value="1"/>
</dbReference>
<dbReference type="InterPro" id="IPR000477">
    <property type="entry name" value="RT_dom"/>
</dbReference>
<accession>A0A6A2Z6U8</accession>
<dbReference type="Gene3D" id="3.60.10.10">
    <property type="entry name" value="Endonuclease/exonuclease/phosphatase"/>
    <property type="match status" value="1"/>
</dbReference>
<sequence length="1841" mass="208759">MLCLKPEALDEDYHPQSPDGNGHCNGGNNGGFILPNNWGSSINKYLQWKTGRVSSKSFSAGDDSCSKLEDAAKPQMCNYRYQLEQEVKKLQQQLQEETDLHLALASAAKHCGSPSTSSPGKLPNKVSVPVWDFFPIFMLFVRSPKFGFQAQELLDSIAVLEITVSKLEQEFVSLQYQLSQERNERRLSEYHLKHLPCHSTSLFDTSLDYLTESIARICNEEGAEENTDDMPLPEAFIDNNYIVENLWHHRNQLSEEMVLHMRDIFIFLADSSKLSSLSASPASPHCPLANFLASSLDSPIVTSFVSSPQGGGAYDPYKVSDKVDWTCNIGAYNKAIEVSWLSVGKKELEYAATALKRFRLLVEQLSMVDPTQMSYNEKLAFWINLYNALIMHKGSERECVEPRGNVSPDRSRAVPGGGSWVAFIDNLSRRVHRSVLWDCFSLDGKVVKVFIPFVNRRPNYKDHTFAFVHFASKEDLLNAMSKINKVMVDGRRIVVTSAKYQKSSFPGNLKRNSVVGPGEAGVEVSKRKNPIGQVVDVGKKELFNKFHDGRTYKDTVVGARKVEGQQVISSGDMREVKKPLEVFIPMEERTWLRSSLTGICKAIFEVEFVQREALSFWFESFILYKFGIEMGQTSEDPGAYNSKSGLLRLKWKAEEISSEEKQGDDREGLQEQLNFKKLAETQNRVEAWVRNATNGGDTRIDGNLEENAEVNNILGADFCFEGTILGEVHSQQQVSGVFSEGRERVQSMGGDTSGQDKVVKDVGLNSSMGRREVYGSEQGSPRSDRNGVKSADLINGIQADSVQQNGSVSLAQQRPMGRSASVSKAERGFYKNVYARRWEVKSCSGKGSDYVTEVENQGRIEALECWNVSKLLKVKFKGGETDFLAKVGPMVKEFVVKEEVIHSRFVAIKGLMEGVPGIFCFINVYGLSVDANKEQFFRELLSFLEKLNCPVCLGGDFNVVLSQEEKDGGAVNTVSMNCFRDFVNQANLIDLLLFGGCFTWCNNREVPTYERLDKFLVDQTYFSSFPKLSQTLHPRSVSDHNIILLENKECNWGSKPFRLFNYVLEEDGFSEMMKTELFKFCKGVNTVSISKVLNRVKEVAKRWSRRDYLQLPGKIRMLERGIQDMEMDLQQGLSMSRIKWRLEGDKNTRFFHHSAAVRGRINCIKYLKVDIVVTEDPNVVKAVVVEFFKGLFNQRNTLEVEDLNLDFLRLSEGQCLALEKPFSEEEVWDVIIHSDSNKAPGPNGLNLRFFKKFWTILKYDVMFFKDFYGGIEWDSEYILMKIMSKMGFGDKWRSWMYQCMYSASISVLVNGSPTEKFHTARGLRQGCSLSPLLFNLVGELLHLLLTKAVDMRLFSGFDLGVQDRAFKLLNFQFADDLIIFSKGCICDLRNVRRVLLIYELLVGLKLNLVKSITYGINIEDGVLATWANDIGCSIGYFPSEYLGRMVLVKSVLCSLPVYFLSIFRIPTYVLKKLNSIMASFLALLGKWIWKFASEKEFWWKRVDIQMRRNLADWEVDQLLHLISMLNHISISPCEEDCWIWSGNGEGCFSAKSCINIFFDQDGIQQEKESWERHIWVGIAPPRVETFVWQVVHRRVAVKEELLKQGVSGIDDPLRSLCGREMESVSHLFLHCEAYLAYGVPRDEIKLFSLMQKAAYTVGGLSVSAADIECIVLKMNPATYRPQIAVVFALQKLKAYVELQKYMIDHPEPLVHFALSCGLHSSPAVRIFRPENTNELLKRSMKDYIQASVGISNKGKLLVPKLLHCFAKGTVEDSVLPEWICQFLSPQQASMARSCVSGNKWRLLGARVFSVLAFDSRFRFLFLLDDKTSHPSKSEVLENSML</sequence>
<dbReference type="GO" id="GO:0003723">
    <property type="term" value="F:RNA binding"/>
    <property type="evidence" value="ECO:0007669"/>
    <property type="project" value="UniProtKB-UniRule"/>
</dbReference>
<dbReference type="PANTHER" id="PTHR23054:SF61">
    <property type="entry name" value="OS02G0153000 PROTEIN"/>
    <property type="match status" value="1"/>
</dbReference>
<dbReference type="InterPro" id="IPR043502">
    <property type="entry name" value="DNA/RNA_pol_sf"/>
</dbReference>
<comment type="caution">
    <text evidence="5">The sequence shown here is derived from an EMBL/GenBank/DDBJ whole genome shotgun (WGS) entry which is preliminary data.</text>
</comment>
<evidence type="ECO:0000259" key="4">
    <source>
        <dbReference type="PROSITE" id="PS50102"/>
    </source>
</evidence>
<feature type="domain" description="RRM" evidence="4">
    <location>
        <begin position="420"/>
        <end position="500"/>
    </location>
</feature>
<keyword evidence="2" id="KW-0175">Coiled coil</keyword>
<gene>
    <name evidence="5" type="ORF">F3Y22_tig00111013pilonHSYRG00190</name>
</gene>